<feature type="active site" description="Proton acceptor" evidence="13">
    <location>
        <position position="309"/>
    </location>
</feature>
<comment type="cofactor">
    <cofactor evidence="3">
        <name>Zn(2+)</name>
        <dbReference type="ChEBI" id="CHEBI:29105"/>
    </cofactor>
</comment>
<dbReference type="Gene3D" id="2.70.98.20">
    <property type="entry name" value="Copper amine oxidase, catalytic domain"/>
    <property type="match status" value="1"/>
</dbReference>
<dbReference type="PROSITE" id="PS01164">
    <property type="entry name" value="COPPER_AMINE_OXID_1"/>
    <property type="match status" value="1"/>
</dbReference>
<dbReference type="Pfam" id="PF02728">
    <property type="entry name" value="Cu_amine_oxidN3"/>
    <property type="match status" value="1"/>
</dbReference>
<evidence type="ECO:0000256" key="12">
    <source>
        <dbReference type="ARBA" id="ARBA00048032"/>
    </source>
</evidence>
<evidence type="ECO:0000259" key="16">
    <source>
        <dbReference type="Pfam" id="PF01179"/>
    </source>
</evidence>
<dbReference type="InterPro" id="IPR015802">
    <property type="entry name" value="Cu_amine_oxidase_N3"/>
</dbReference>
<dbReference type="NCBIfam" id="NF008559">
    <property type="entry name" value="PRK11504.1"/>
    <property type="match status" value="1"/>
</dbReference>
<proteinExistence type="inferred from homology"/>
<evidence type="ECO:0000256" key="3">
    <source>
        <dbReference type="ARBA" id="ARBA00001947"/>
    </source>
</evidence>
<evidence type="ECO:0000256" key="2">
    <source>
        <dbReference type="ARBA" id="ARBA00001936"/>
    </source>
</evidence>
<protein>
    <recommendedName>
        <fullName evidence="15">Amine oxidase</fullName>
        <ecNumber evidence="15">1.4.3.-</ecNumber>
    </recommendedName>
</protein>
<dbReference type="InterPro" id="IPR015800">
    <property type="entry name" value="Cu_amine_oxidase_N2"/>
</dbReference>
<evidence type="ECO:0000313" key="20">
    <source>
        <dbReference type="Proteomes" id="UP001209540"/>
    </source>
</evidence>
<dbReference type="SUPFAM" id="SSF49998">
    <property type="entry name" value="Amine oxidase catalytic domain"/>
    <property type="match status" value="1"/>
</dbReference>
<reference evidence="19" key="1">
    <citation type="journal article" date="2022" name="IScience">
        <title>Evolution of zygomycete secretomes and the origins of terrestrial fungal ecologies.</title>
        <authorList>
            <person name="Chang Y."/>
            <person name="Wang Y."/>
            <person name="Mondo S."/>
            <person name="Ahrendt S."/>
            <person name="Andreopoulos W."/>
            <person name="Barry K."/>
            <person name="Beard J."/>
            <person name="Benny G.L."/>
            <person name="Blankenship S."/>
            <person name="Bonito G."/>
            <person name="Cuomo C."/>
            <person name="Desiro A."/>
            <person name="Gervers K.A."/>
            <person name="Hundley H."/>
            <person name="Kuo A."/>
            <person name="LaButti K."/>
            <person name="Lang B.F."/>
            <person name="Lipzen A."/>
            <person name="O'Donnell K."/>
            <person name="Pangilinan J."/>
            <person name="Reynolds N."/>
            <person name="Sandor L."/>
            <person name="Smith M.E."/>
            <person name="Tsang A."/>
            <person name="Grigoriev I.V."/>
            <person name="Stajich J.E."/>
            <person name="Spatafora J.W."/>
        </authorList>
    </citation>
    <scope>NUCLEOTIDE SEQUENCE</scope>
    <source>
        <strain evidence="19">RSA 2281</strain>
    </source>
</reference>
<comment type="cofactor">
    <cofactor evidence="1">
        <name>Cu cation</name>
        <dbReference type="ChEBI" id="CHEBI:23378"/>
    </cofactor>
</comment>
<sequence length="658" mass="74952">MAIAVPQHPLDPLSEDEISRVAAIVRKERGDARYIFTHITLREPAKEVVMGYFGYDQKLPKITEIEREAVVVLIDRPSGLVHDIIVSLTKNAITGWTKSEGQQPTVNGLEMLEAMEIMKEDKSVIEECRNLGITDMEQVCIAPWGIGWSDIKGKRWIQAICYLSTSLDDNQYAHPLDFHPVYDVNEQKVIDIIVAKRRDSRYLRPTIPMTNHHYLPEQLGQEKLRKDLKPLQIMQPEGVSFTIRGRELAWQKWNMHIGFNYREGLVISNLTYKDMDGTVRPLFYRLSLAEMVVPYANPYEPHNHKMAFDVGEYGMGFLTNSLKLGCDCLGSIYYMDAVLNDLNGDPIWKIPKAICIHEEDSGLLFKHTEYRTGKAHSVRSRRLVVSHIVTAGNYDYGIYYYFYQDGTIQFEIKATGILNTAVLAEDEAAAPYGTIVAPQIDAQHHQHLFNFRVDPMVDGINNSVAETDVIPSEHPVGHPDNMVGNGFRAVTKVFNDTDEAQGVANLEKHRSWKIINENRIHPYAKQPVGWKIHNPSPPTLLAKPGSIVHERAIFATKNLWVTKYHREEKFPAGYHVYRSDPDHKLGIPQYIKGKKNVRNKSIVVWITFGITHIARVEDFPIMPVDIVSIQLKPTNFFLGNPGIDVPHDDKKTNRSCKL</sequence>
<comment type="caution">
    <text evidence="19">The sequence shown here is derived from an EMBL/GenBank/DDBJ whole genome shotgun (WGS) entry which is preliminary data.</text>
</comment>
<dbReference type="InterPro" id="IPR015798">
    <property type="entry name" value="Cu_amine_oxidase_C"/>
</dbReference>
<dbReference type="PANTHER" id="PTHR10638">
    <property type="entry name" value="COPPER AMINE OXIDASE"/>
    <property type="match status" value="1"/>
</dbReference>
<gene>
    <name evidence="19" type="ORF">BDA99DRAFT_499703</name>
</gene>
<evidence type="ECO:0000259" key="18">
    <source>
        <dbReference type="Pfam" id="PF02728"/>
    </source>
</evidence>
<evidence type="ECO:0000256" key="6">
    <source>
        <dbReference type="ARBA" id="ARBA00022723"/>
    </source>
</evidence>
<dbReference type="EC" id="1.4.3.-" evidence="15"/>
<name>A0AAD5PHZ2_9FUNG</name>
<evidence type="ECO:0000256" key="4">
    <source>
        <dbReference type="ARBA" id="ARBA00007983"/>
    </source>
</evidence>
<evidence type="ECO:0000256" key="1">
    <source>
        <dbReference type="ARBA" id="ARBA00001935"/>
    </source>
</evidence>
<dbReference type="PROSITE" id="PS01165">
    <property type="entry name" value="COPPER_AMINE_OXID_2"/>
    <property type="match status" value="1"/>
</dbReference>
<keyword evidence="8 15" id="KW-0560">Oxidoreductase</keyword>
<dbReference type="InterPro" id="IPR049947">
    <property type="entry name" value="Cu_Am_Ox_Cu-bd"/>
</dbReference>
<evidence type="ECO:0000313" key="19">
    <source>
        <dbReference type="EMBL" id="KAI9272986.1"/>
    </source>
</evidence>
<keyword evidence="7 13" id="KW-0801">TPQ</keyword>
<feature type="active site" description="Schiff-base intermediate with substrate; via topaquinone" evidence="13">
    <location>
        <position position="394"/>
    </location>
</feature>
<dbReference type="AlphaFoldDB" id="A0AAD5PHZ2"/>
<feature type="modified residue" description="2',4',5'-topaquinone" evidence="14">
    <location>
        <position position="394"/>
    </location>
</feature>
<evidence type="ECO:0000256" key="8">
    <source>
        <dbReference type="ARBA" id="ARBA00023002"/>
    </source>
</evidence>
<dbReference type="Pfam" id="PF02727">
    <property type="entry name" value="Cu_amine_oxidN2"/>
    <property type="match status" value="1"/>
</dbReference>
<dbReference type="FunFam" id="2.70.98.20:FF:000001">
    <property type="entry name" value="Amine oxidase"/>
    <property type="match status" value="1"/>
</dbReference>
<comment type="similarity">
    <text evidence="4 15">Belongs to the copper/topaquinone oxidase family.</text>
</comment>
<reference evidence="19" key="2">
    <citation type="submission" date="2023-02" db="EMBL/GenBank/DDBJ databases">
        <authorList>
            <consortium name="DOE Joint Genome Institute"/>
            <person name="Mondo S.J."/>
            <person name="Chang Y."/>
            <person name="Wang Y."/>
            <person name="Ahrendt S."/>
            <person name="Andreopoulos W."/>
            <person name="Barry K."/>
            <person name="Beard J."/>
            <person name="Benny G.L."/>
            <person name="Blankenship S."/>
            <person name="Bonito G."/>
            <person name="Cuomo C."/>
            <person name="Desiro A."/>
            <person name="Gervers K.A."/>
            <person name="Hundley H."/>
            <person name="Kuo A."/>
            <person name="LaButti K."/>
            <person name="Lang B.F."/>
            <person name="Lipzen A."/>
            <person name="O'Donnell K."/>
            <person name="Pangilinan J."/>
            <person name="Reynolds N."/>
            <person name="Sandor L."/>
            <person name="Smith M.W."/>
            <person name="Tsang A."/>
            <person name="Grigoriev I.V."/>
            <person name="Stajich J.E."/>
            <person name="Spatafora J.W."/>
        </authorList>
    </citation>
    <scope>NUCLEOTIDE SEQUENCE</scope>
    <source>
        <strain evidence="19">RSA 2281</strain>
    </source>
</reference>
<comment type="cofactor">
    <cofactor evidence="15">
        <name>Cu cation</name>
        <dbReference type="ChEBI" id="CHEBI:23378"/>
    </cofactor>
    <text evidence="15">Contains 1 topaquinone per subunit.</text>
</comment>
<comment type="catalytic activity">
    <reaction evidence="12">
        <text>a primary methyl amine + O2 + H2O = an aldehyde + H2O2 + NH4(+)</text>
        <dbReference type="Rhea" id="RHEA:16153"/>
        <dbReference type="ChEBI" id="CHEBI:15377"/>
        <dbReference type="ChEBI" id="CHEBI:15379"/>
        <dbReference type="ChEBI" id="CHEBI:16240"/>
        <dbReference type="ChEBI" id="CHEBI:17478"/>
        <dbReference type="ChEBI" id="CHEBI:28938"/>
        <dbReference type="ChEBI" id="CHEBI:228804"/>
        <dbReference type="EC" id="1.4.3.21"/>
    </reaction>
</comment>
<dbReference type="EMBL" id="JAIXMP010000005">
    <property type="protein sequence ID" value="KAI9272986.1"/>
    <property type="molecule type" value="Genomic_DNA"/>
</dbReference>
<dbReference type="GO" id="GO:0008131">
    <property type="term" value="F:primary methylamine oxidase activity"/>
    <property type="evidence" value="ECO:0007669"/>
    <property type="project" value="UniProtKB-EC"/>
</dbReference>
<evidence type="ECO:0000256" key="11">
    <source>
        <dbReference type="ARBA" id="ARBA00023211"/>
    </source>
</evidence>
<dbReference type="SUPFAM" id="SSF54416">
    <property type="entry name" value="Amine oxidase N-terminal region"/>
    <property type="match status" value="2"/>
</dbReference>
<dbReference type="InterPro" id="IPR049948">
    <property type="entry name" value="Cu_Am_ox_TPQ-bd"/>
</dbReference>
<dbReference type="PANTHER" id="PTHR10638:SF86">
    <property type="entry name" value="COPPER AMINE OXIDASE 1-RELATED"/>
    <property type="match status" value="1"/>
</dbReference>
<dbReference type="GO" id="GO:0009308">
    <property type="term" value="P:amine metabolic process"/>
    <property type="evidence" value="ECO:0007669"/>
    <property type="project" value="UniProtKB-UniRule"/>
</dbReference>
<dbReference type="InterPro" id="IPR036460">
    <property type="entry name" value="Cu_amine_oxidase_C_sf"/>
</dbReference>
<evidence type="ECO:0000256" key="15">
    <source>
        <dbReference type="RuleBase" id="RU000672"/>
    </source>
</evidence>
<evidence type="ECO:0000256" key="14">
    <source>
        <dbReference type="PIRSR" id="PIRSR600269-51"/>
    </source>
</evidence>
<dbReference type="Proteomes" id="UP001209540">
    <property type="component" value="Unassembled WGS sequence"/>
</dbReference>
<evidence type="ECO:0000259" key="17">
    <source>
        <dbReference type="Pfam" id="PF02727"/>
    </source>
</evidence>
<feature type="domain" description="Copper amine oxidase catalytic" evidence="16">
    <location>
        <begin position="231"/>
        <end position="642"/>
    </location>
</feature>
<evidence type="ECO:0000256" key="9">
    <source>
        <dbReference type="ARBA" id="ARBA00023008"/>
    </source>
</evidence>
<dbReference type="Gene3D" id="3.10.450.40">
    <property type="match status" value="2"/>
</dbReference>
<evidence type="ECO:0000256" key="13">
    <source>
        <dbReference type="PIRSR" id="PIRSR600269-50"/>
    </source>
</evidence>
<keyword evidence="6 15" id="KW-0479">Metal-binding</keyword>
<dbReference type="GO" id="GO:0048038">
    <property type="term" value="F:quinone binding"/>
    <property type="evidence" value="ECO:0007669"/>
    <property type="project" value="InterPro"/>
</dbReference>
<keyword evidence="20" id="KW-1185">Reference proteome</keyword>
<dbReference type="InterPro" id="IPR016182">
    <property type="entry name" value="Cu_amine_oxidase_N-reg"/>
</dbReference>
<evidence type="ECO:0000256" key="10">
    <source>
        <dbReference type="ARBA" id="ARBA00023157"/>
    </source>
</evidence>
<evidence type="ECO:0000256" key="5">
    <source>
        <dbReference type="ARBA" id="ARBA00011738"/>
    </source>
</evidence>
<keyword evidence="10" id="KW-1015">Disulfide bond</keyword>
<comment type="PTM">
    <text evidence="14 15">Topaquinone (TPQ) is generated by copper-dependent autoxidation of a specific tyrosyl residue.</text>
</comment>
<feature type="domain" description="Copper amine oxidase N2-terminal" evidence="17">
    <location>
        <begin position="8"/>
        <end position="96"/>
    </location>
</feature>
<organism evidence="19 20">
    <name type="scientific">Phascolomyces articulosus</name>
    <dbReference type="NCBI Taxonomy" id="60185"/>
    <lineage>
        <taxon>Eukaryota</taxon>
        <taxon>Fungi</taxon>
        <taxon>Fungi incertae sedis</taxon>
        <taxon>Mucoromycota</taxon>
        <taxon>Mucoromycotina</taxon>
        <taxon>Mucoromycetes</taxon>
        <taxon>Mucorales</taxon>
        <taxon>Lichtheimiaceae</taxon>
        <taxon>Phascolomyces</taxon>
    </lineage>
</organism>
<keyword evidence="9 15" id="KW-0186">Copper</keyword>
<feature type="domain" description="Copper amine oxidase N3-terminal" evidence="18">
    <location>
        <begin position="105"/>
        <end position="197"/>
    </location>
</feature>
<dbReference type="InterPro" id="IPR000269">
    <property type="entry name" value="Cu_amine_oxidase"/>
</dbReference>
<accession>A0AAD5PHZ2</accession>
<evidence type="ECO:0000256" key="7">
    <source>
        <dbReference type="ARBA" id="ARBA00022772"/>
    </source>
</evidence>
<dbReference type="GO" id="GO:0005507">
    <property type="term" value="F:copper ion binding"/>
    <property type="evidence" value="ECO:0007669"/>
    <property type="project" value="InterPro"/>
</dbReference>
<dbReference type="Pfam" id="PF01179">
    <property type="entry name" value="Cu_amine_oxid"/>
    <property type="match status" value="1"/>
</dbReference>
<comment type="cofactor">
    <cofactor evidence="2">
        <name>Mn(2+)</name>
        <dbReference type="ChEBI" id="CHEBI:29035"/>
    </cofactor>
</comment>
<keyword evidence="11" id="KW-0464">Manganese</keyword>
<comment type="subunit">
    <text evidence="5">Homodimer.</text>
</comment>